<proteinExistence type="predicted"/>
<dbReference type="AlphaFoldDB" id="A0AA87A3M0"/>
<evidence type="ECO:0000313" key="2">
    <source>
        <dbReference type="Proteomes" id="UP000003672"/>
    </source>
</evidence>
<name>A0AA87A3M0_9LACO</name>
<organism evidence="1 2">
    <name type="scientific">Lactobacillus paragasseri JV-V03</name>
    <dbReference type="NCBI Taxonomy" id="525326"/>
    <lineage>
        <taxon>Bacteria</taxon>
        <taxon>Bacillati</taxon>
        <taxon>Bacillota</taxon>
        <taxon>Bacilli</taxon>
        <taxon>Lactobacillales</taxon>
        <taxon>Lactobacillaceae</taxon>
        <taxon>Lactobacillus</taxon>
    </lineage>
</organism>
<dbReference type="RefSeq" id="WP_003648505.1">
    <property type="nucleotide sequence ID" value="NZ_CP040500.1"/>
</dbReference>
<comment type="caution">
    <text evidence="1">The sequence shown here is derived from an EMBL/GenBank/DDBJ whole genome shotgun (WGS) entry which is preliminary data.</text>
</comment>
<dbReference type="Proteomes" id="UP000003672">
    <property type="component" value="Unassembled WGS sequence"/>
</dbReference>
<accession>A0AA87A3M0</accession>
<evidence type="ECO:0000313" key="1">
    <source>
        <dbReference type="EMBL" id="EFJ69848.1"/>
    </source>
</evidence>
<sequence length="47" mass="5838">MIKNKVFAEEDIEQVNEFVKNNILKIVKIHKYIKNSKKYFKIYYKEK</sequence>
<gene>
    <name evidence="1" type="ORF">HMPREF0514_10292</name>
</gene>
<dbReference type="EMBL" id="ACGO02000001">
    <property type="protein sequence ID" value="EFJ69848.1"/>
    <property type="molecule type" value="Genomic_DNA"/>
</dbReference>
<protein>
    <submittedName>
        <fullName evidence="1">Uncharacterized protein</fullName>
    </submittedName>
</protein>
<reference evidence="1 2" key="1">
    <citation type="submission" date="2010-06" db="EMBL/GenBank/DDBJ databases">
        <authorList>
            <person name="Muzny D."/>
            <person name="Qin X."/>
            <person name="Buhay C."/>
            <person name="Dugan-Rocha S."/>
            <person name="Ding Y."/>
            <person name="Chen G."/>
            <person name="Hawes A."/>
            <person name="Holder M."/>
            <person name="Jhangiani S."/>
            <person name="Johnson A."/>
            <person name="Khan Z."/>
            <person name="Li Z."/>
            <person name="Liu W."/>
            <person name="Liu X."/>
            <person name="Perez L."/>
            <person name="Shen H."/>
            <person name="Wang Q."/>
            <person name="Watt J."/>
            <person name="Xi L."/>
            <person name="Xin Y."/>
            <person name="Zhou J."/>
            <person name="Deng J."/>
            <person name="Jiang H."/>
            <person name="Liu Y."/>
            <person name="Qu J."/>
            <person name="Song X.-Z."/>
            <person name="Zhang L."/>
            <person name="Villasana D."/>
            <person name="Johnson A."/>
            <person name="Liu J."/>
            <person name="Liyanage D."/>
            <person name="Lorensuhewa L."/>
            <person name="Robinson T."/>
            <person name="Song A."/>
            <person name="Song B.-B."/>
            <person name="Dinh H."/>
            <person name="Thornton R."/>
            <person name="Coyle M."/>
            <person name="Francisco L."/>
            <person name="Jackson L."/>
            <person name="Javaid M."/>
            <person name="Korchina V."/>
            <person name="Kovar C."/>
            <person name="Mata R."/>
            <person name="Mathew T."/>
            <person name="Ngo R."/>
            <person name="Nguyen L."/>
            <person name="Nguyen N."/>
            <person name="Okwuonu G."/>
            <person name="Ongeri F."/>
            <person name="Pham C."/>
            <person name="Simmons D."/>
            <person name="Wilczek-Boney K."/>
            <person name="Hale W."/>
            <person name="Jakkamsetti A."/>
            <person name="Pham P."/>
            <person name="Ruth R."/>
            <person name="San Lucas F."/>
            <person name="Warren J."/>
            <person name="Zhang J."/>
            <person name="Zhao Z."/>
            <person name="Zhou C."/>
            <person name="Zhu D."/>
            <person name="Lee S."/>
            <person name="Bess C."/>
            <person name="Blankenburg K."/>
            <person name="Forbes L."/>
            <person name="Fu Q."/>
            <person name="Gubbala S."/>
            <person name="Hirani K."/>
            <person name="Jayaseelan J.C."/>
            <person name="Lara F."/>
            <person name="Munidasa M."/>
            <person name="Palculict T."/>
            <person name="Patil S."/>
            <person name="Pu L.-L."/>
            <person name="Saada N."/>
            <person name="Tang L."/>
            <person name="Weissenberger G."/>
            <person name="Zhu Y."/>
            <person name="Hemphill L."/>
            <person name="Shang Y."/>
            <person name="Youmans B."/>
            <person name="Ayvaz T."/>
            <person name="Ross M."/>
            <person name="Santibanez J."/>
            <person name="Aqrawi P."/>
            <person name="Gross S."/>
            <person name="Joshi V."/>
            <person name="Fowler G."/>
            <person name="Nazareth L."/>
            <person name="Reid J."/>
            <person name="Worley K."/>
            <person name="Petrosino J."/>
            <person name="Highlander S."/>
            <person name="Gibbs R."/>
        </authorList>
    </citation>
    <scope>NUCLEOTIDE SEQUENCE [LARGE SCALE GENOMIC DNA]</scope>
    <source>
        <strain evidence="1 2">JV-V03</strain>
    </source>
</reference>